<dbReference type="Proteomes" id="UP000011713">
    <property type="component" value="Unassembled WGS sequence"/>
</dbReference>
<name>M4BNS4_HYAAE</name>
<sequence>MDNDRRIQVLGRDMRSLPPIWKEVTDNLRGDIGHWQEGNWMEAGQAHTEDGDLG</sequence>
<keyword evidence="2" id="KW-1185">Reference proteome</keyword>
<organism evidence="1 2">
    <name type="scientific">Hyaloperonospora arabidopsidis (strain Emoy2)</name>
    <name type="common">Downy mildew agent</name>
    <name type="synonym">Peronospora arabidopsidis</name>
    <dbReference type="NCBI Taxonomy" id="559515"/>
    <lineage>
        <taxon>Eukaryota</taxon>
        <taxon>Sar</taxon>
        <taxon>Stramenopiles</taxon>
        <taxon>Oomycota</taxon>
        <taxon>Peronosporomycetes</taxon>
        <taxon>Peronosporales</taxon>
        <taxon>Peronosporaceae</taxon>
        <taxon>Hyaloperonospora</taxon>
    </lineage>
</organism>
<proteinExistence type="predicted"/>
<dbReference type="InParanoid" id="M4BNS4"/>
<reference evidence="1" key="2">
    <citation type="submission" date="2015-06" db="UniProtKB">
        <authorList>
            <consortium name="EnsemblProtists"/>
        </authorList>
    </citation>
    <scope>IDENTIFICATION</scope>
    <source>
        <strain evidence="1">Emoy2</strain>
    </source>
</reference>
<dbReference type="VEuPathDB" id="FungiDB:HpaG808062"/>
<dbReference type="HOGENOM" id="CLU_3054467_0_0_1"/>
<evidence type="ECO:0000313" key="2">
    <source>
        <dbReference type="Proteomes" id="UP000011713"/>
    </source>
</evidence>
<protein>
    <submittedName>
        <fullName evidence="1">Uncharacterized protein</fullName>
    </submittedName>
</protein>
<reference evidence="2" key="1">
    <citation type="journal article" date="2010" name="Science">
        <title>Signatures of adaptation to obligate biotrophy in the Hyaloperonospora arabidopsidis genome.</title>
        <authorList>
            <person name="Baxter L."/>
            <person name="Tripathy S."/>
            <person name="Ishaque N."/>
            <person name="Boot N."/>
            <person name="Cabral A."/>
            <person name="Kemen E."/>
            <person name="Thines M."/>
            <person name="Ah-Fong A."/>
            <person name="Anderson R."/>
            <person name="Badejoko W."/>
            <person name="Bittner-Eddy P."/>
            <person name="Boore J.L."/>
            <person name="Chibucos M.C."/>
            <person name="Coates M."/>
            <person name="Dehal P."/>
            <person name="Delehaunty K."/>
            <person name="Dong S."/>
            <person name="Downton P."/>
            <person name="Dumas B."/>
            <person name="Fabro G."/>
            <person name="Fronick C."/>
            <person name="Fuerstenberg S.I."/>
            <person name="Fulton L."/>
            <person name="Gaulin E."/>
            <person name="Govers F."/>
            <person name="Hughes L."/>
            <person name="Humphray S."/>
            <person name="Jiang R.H."/>
            <person name="Judelson H."/>
            <person name="Kamoun S."/>
            <person name="Kyung K."/>
            <person name="Meijer H."/>
            <person name="Minx P."/>
            <person name="Morris P."/>
            <person name="Nelson J."/>
            <person name="Phuntumart V."/>
            <person name="Qutob D."/>
            <person name="Rehmany A."/>
            <person name="Rougon-Cardoso A."/>
            <person name="Ryden P."/>
            <person name="Torto-Alalibo T."/>
            <person name="Studholme D."/>
            <person name="Wang Y."/>
            <person name="Win J."/>
            <person name="Wood J."/>
            <person name="Clifton S.W."/>
            <person name="Rogers J."/>
            <person name="Van den Ackerveken G."/>
            <person name="Jones J.D."/>
            <person name="McDowell J.M."/>
            <person name="Beynon J."/>
            <person name="Tyler B.M."/>
        </authorList>
    </citation>
    <scope>NUCLEOTIDE SEQUENCE [LARGE SCALE GENOMIC DNA]</scope>
    <source>
        <strain evidence="2">Emoy2</strain>
    </source>
</reference>
<dbReference type="EnsemblProtists" id="HpaT808062">
    <property type="protein sequence ID" value="HpaP808062"/>
    <property type="gene ID" value="HpaG808062"/>
</dbReference>
<evidence type="ECO:0000313" key="1">
    <source>
        <dbReference type="EnsemblProtists" id="HpaP808062"/>
    </source>
</evidence>
<dbReference type="EMBL" id="JH598467">
    <property type="status" value="NOT_ANNOTATED_CDS"/>
    <property type="molecule type" value="Genomic_DNA"/>
</dbReference>
<accession>M4BNS4</accession>
<dbReference type="AlphaFoldDB" id="M4BNS4"/>